<dbReference type="GO" id="GO:0016020">
    <property type="term" value="C:membrane"/>
    <property type="evidence" value="ECO:0007669"/>
    <property type="project" value="UniProtKB-SubCell"/>
</dbReference>
<dbReference type="EMBL" id="ML178814">
    <property type="protein sequence ID" value="TFL07643.1"/>
    <property type="molecule type" value="Genomic_DNA"/>
</dbReference>
<evidence type="ECO:0000313" key="19">
    <source>
        <dbReference type="EMBL" id="TFL07643.1"/>
    </source>
</evidence>
<dbReference type="GO" id="GO:0006661">
    <property type="term" value="P:phosphatidylinositol biosynthetic process"/>
    <property type="evidence" value="ECO:0007669"/>
    <property type="project" value="TreeGrafter"/>
</dbReference>
<evidence type="ECO:0000256" key="11">
    <source>
        <dbReference type="ARBA" id="ARBA00022989"/>
    </source>
</evidence>
<organism evidence="19 20">
    <name type="scientific">Pterulicium gracile</name>
    <dbReference type="NCBI Taxonomy" id="1884261"/>
    <lineage>
        <taxon>Eukaryota</taxon>
        <taxon>Fungi</taxon>
        <taxon>Dikarya</taxon>
        <taxon>Basidiomycota</taxon>
        <taxon>Agaricomycotina</taxon>
        <taxon>Agaricomycetes</taxon>
        <taxon>Agaricomycetidae</taxon>
        <taxon>Agaricales</taxon>
        <taxon>Pleurotineae</taxon>
        <taxon>Pterulaceae</taxon>
        <taxon>Pterulicium</taxon>
    </lineage>
</organism>
<dbReference type="PIRSF" id="PIRSF000848">
    <property type="entry name" value="CDP_diag_ino_3_P"/>
    <property type="match status" value="1"/>
</dbReference>
<evidence type="ECO:0000313" key="20">
    <source>
        <dbReference type="Proteomes" id="UP000305067"/>
    </source>
</evidence>
<evidence type="ECO:0000256" key="2">
    <source>
        <dbReference type="ARBA" id="ARBA00001946"/>
    </source>
</evidence>
<accession>A0A5C3R037</accession>
<keyword evidence="16" id="KW-1208">Phospholipid metabolism</keyword>
<comment type="cofactor">
    <cofactor evidence="2">
        <name>Mg(2+)</name>
        <dbReference type="ChEBI" id="CHEBI:18420"/>
    </cofactor>
</comment>
<evidence type="ECO:0000256" key="9">
    <source>
        <dbReference type="ARBA" id="ARBA00022723"/>
    </source>
</evidence>
<keyword evidence="6" id="KW-0444">Lipid biosynthesis</keyword>
<evidence type="ECO:0000256" key="12">
    <source>
        <dbReference type="ARBA" id="ARBA00023098"/>
    </source>
</evidence>
<keyword evidence="9" id="KW-0479">Metal-binding</keyword>
<evidence type="ECO:0000256" key="8">
    <source>
        <dbReference type="ARBA" id="ARBA00022692"/>
    </source>
</evidence>
<dbReference type="InterPro" id="IPR014387">
    <property type="entry name" value="CDP_diag_ino_3_P_euk"/>
</dbReference>
<evidence type="ECO:0000256" key="5">
    <source>
        <dbReference type="ARBA" id="ARBA00013212"/>
    </source>
</evidence>
<evidence type="ECO:0000256" key="13">
    <source>
        <dbReference type="ARBA" id="ARBA00023136"/>
    </source>
</evidence>
<sequence>MSNNIKNYAKRHKKGTNNYSIEVVDAKFAVDLATAQSYSENVFLFIPNLIGYTRVILAGLSLHYMSYHPIYCTILYTVSCLLDAVDGPAARYFGQTSKFGAVLDMVTDRATTSCLLCYLASVYPTYALFFQFLIALDFSSHYMHMYSSLATGSRSHKIVKSEVSRILYYYYTDSRVLFLVCAGNEAFFVALYLMNWVKTPIAGLLLNPFTKTLTVPELVAASTFPVFFYKNVVNVVQLWKASKILVGIDLSDRAKEREAREKDRPTSSTD</sequence>
<feature type="transmembrane region" description="Helical" evidence="18">
    <location>
        <begin position="115"/>
        <end position="136"/>
    </location>
</feature>
<dbReference type="PROSITE" id="PS00379">
    <property type="entry name" value="CDP_ALCOHOL_P_TRANSF"/>
    <property type="match status" value="1"/>
</dbReference>
<evidence type="ECO:0000256" key="10">
    <source>
        <dbReference type="ARBA" id="ARBA00022842"/>
    </source>
</evidence>
<evidence type="ECO:0000256" key="17">
    <source>
        <dbReference type="RuleBase" id="RU003750"/>
    </source>
</evidence>
<proteinExistence type="inferred from homology"/>
<dbReference type="PANTHER" id="PTHR15362">
    <property type="entry name" value="PHOSPHATIDYLINOSITOL SYNTHASE"/>
    <property type="match status" value="1"/>
</dbReference>
<keyword evidence="11 18" id="KW-1133">Transmembrane helix</keyword>
<evidence type="ECO:0000256" key="7">
    <source>
        <dbReference type="ARBA" id="ARBA00022679"/>
    </source>
</evidence>
<dbReference type="GO" id="GO:0046872">
    <property type="term" value="F:metal ion binding"/>
    <property type="evidence" value="ECO:0007669"/>
    <property type="project" value="UniProtKB-KW"/>
</dbReference>
<gene>
    <name evidence="19" type="ORF">BDV98DRAFT_558217</name>
</gene>
<dbReference type="Pfam" id="PF01066">
    <property type="entry name" value="CDP-OH_P_transf"/>
    <property type="match status" value="1"/>
</dbReference>
<comment type="similarity">
    <text evidence="4 17">Belongs to the CDP-alcohol phosphatidyltransferase class-I family.</text>
</comment>
<evidence type="ECO:0000256" key="3">
    <source>
        <dbReference type="ARBA" id="ARBA00004141"/>
    </source>
</evidence>
<dbReference type="GO" id="GO:0003881">
    <property type="term" value="F:CDP-diacylglycerol-inositol 3-phosphatidyltransferase activity"/>
    <property type="evidence" value="ECO:0007669"/>
    <property type="project" value="UniProtKB-EC"/>
</dbReference>
<dbReference type="EC" id="2.7.8.11" evidence="5"/>
<evidence type="ECO:0000256" key="6">
    <source>
        <dbReference type="ARBA" id="ARBA00022516"/>
    </source>
</evidence>
<dbReference type="InterPro" id="IPR043130">
    <property type="entry name" value="CDP-OH_PTrfase_TM_dom"/>
</dbReference>
<keyword evidence="7 17" id="KW-0808">Transferase</keyword>
<evidence type="ECO:0000256" key="15">
    <source>
        <dbReference type="ARBA" id="ARBA00023211"/>
    </source>
</evidence>
<dbReference type="Proteomes" id="UP000305067">
    <property type="component" value="Unassembled WGS sequence"/>
</dbReference>
<feature type="transmembrane region" description="Helical" evidence="18">
    <location>
        <begin position="176"/>
        <end position="194"/>
    </location>
</feature>
<keyword evidence="15" id="KW-0464">Manganese</keyword>
<evidence type="ECO:0000256" key="4">
    <source>
        <dbReference type="ARBA" id="ARBA00010441"/>
    </source>
</evidence>
<keyword evidence="12" id="KW-0443">Lipid metabolism</keyword>
<keyword evidence="14" id="KW-0594">Phospholipid biosynthesis</keyword>
<evidence type="ECO:0000256" key="18">
    <source>
        <dbReference type="SAM" id="Phobius"/>
    </source>
</evidence>
<dbReference type="InterPro" id="IPR048254">
    <property type="entry name" value="CDP_ALCOHOL_P_TRANSF_CS"/>
</dbReference>
<evidence type="ECO:0000256" key="1">
    <source>
        <dbReference type="ARBA" id="ARBA00001936"/>
    </source>
</evidence>
<dbReference type="GO" id="GO:0005794">
    <property type="term" value="C:Golgi apparatus"/>
    <property type="evidence" value="ECO:0007669"/>
    <property type="project" value="TreeGrafter"/>
</dbReference>
<keyword evidence="20" id="KW-1185">Reference proteome</keyword>
<reference evidence="19 20" key="1">
    <citation type="journal article" date="2019" name="Nat. Ecol. Evol.">
        <title>Megaphylogeny resolves global patterns of mushroom evolution.</title>
        <authorList>
            <person name="Varga T."/>
            <person name="Krizsan K."/>
            <person name="Foldi C."/>
            <person name="Dima B."/>
            <person name="Sanchez-Garcia M."/>
            <person name="Sanchez-Ramirez S."/>
            <person name="Szollosi G.J."/>
            <person name="Szarkandi J.G."/>
            <person name="Papp V."/>
            <person name="Albert L."/>
            <person name="Andreopoulos W."/>
            <person name="Angelini C."/>
            <person name="Antonin V."/>
            <person name="Barry K.W."/>
            <person name="Bougher N.L."/>
            <person name="Buchanan P."/>
            <person name="Buyck B."/>
            <person name="Bense V."/>
            <person name="Catcheside P."/>
            <person name="Chovatia M."/>
            <person name="Cooper J."/>
            <person name="Damon W."/>
            <person name="Desjardin D."/>
            <person name="Finy P."/>
            <person name="Geml J."/>
            <person name="Haridas S."/>
            <person name="Hughes K."/>
            <person name="Justo A."/>
            <person name="Karasinski D."/>
            <person name="Kautmanova I."/>
            <person name="Kiss B."/>
            <person name="Kocsube S."/>
            <person name="Kotiranta H."/>
            <person name="LaButti K.M."/>
            <person name="Lechner B.E."/>
            <person name="Liimatainen K."/>
            <person name="Lipzen A."/>
            <person name="Lukacs Z."/>
            <person name="Mihaltcheva S."/>
            <person name="Morgado L.N."/>
            <person name="Niskanen T."/>
            <person name="Noordeloos M.E."/>
            <person name="Ohm R.A."/>
            <person name="Ortiz-Santana B."/>
            <person name="Ovrebo C."/>
            <person name="Racz N."/>
            <person name="Riley R."/>
            <person name="Savchenko A."/>
            <person name="Shiryaev A."/>
            <person name="Soop K."/>
            <person name="Spirin V."/>
            <person name="Szebenyi C."/>
            <person name="Tomsovsky M."/>
            <person name="Tulloss R.E."/>
            <person name="Uehling J."/>
            <person name="Grigoriev I.V."/>
            <person name="Vagvolgyi C."/>
            <person name="Papp T."/>
            <person name="Martin F.M."/>
            <person name="Miettinen O."/>
            <person name="Hibbett D.S."/>
            <person name="Nagy L.G."/>
        </authorList>
    </citation>
    <scope>NUCLEOTIDE SEQUENCE [LARGE SCALE GENOMIC DNA]</scope>
    <source>
        <strain evidence="19 20">CBS 309.79</strain>
    </source>
</reference>
<comment type="cofactor">
    <cofactor evidence="1">
        <name>Mn(2+)</name>
        <dbReference type="ChEBI" id="CHEBI:29035"/>
    </cofactor>
</comment>
<dbReference type="InterPro" id="IPR000462">
    <property type="entry name" value="CDP-OH_P_trans"/>
</dbReference>
<dbReference type="PANTHER" id="PTHR15362:SF4">
    <property type="entry name" value="CDP-DIACYLGLYCEROL--INOSITOL 3-PHOSPHATIDYLTRANSFERASE"/>
    <property type="match status" value="1"/>
</dbReference>
<comment type="subcellular location">
    <subcellularLocation>
        <location evidence="3">Membrane</location>
        <topology evidence="3">Multi-pass membrane protein</topology>
    </subcellularLocation>
</comment>
<evidence type="ECO:0000256" key="16">
    <source>
        <dbReference type="ARBA" id="ARBA00023264"/>
    </source>
</evidence>
<evidence type="ECO:0000256" key="14">
    <source>
        <dbReference type="ARBA" id="ARBA00023209"/>
    </source>
</evidence>
<dbReference type="FunFam" id="1.20.120.1760:FF:000003">
    <property type="entry name" value="CDP-diacylglycerol--inositol 3-phosphatidyltransferase"/>
    <property type="match status" value="1"/>
</dbReference>
<name>A0A5C3R037_9AGAR</name>
<dbReference type="Gene3D" id="1.20.120.1760">
    <property type="match status" value="1"/>
</dbReference>
<keyword evidence="13 18" id="KW-0472">Membrane</keyword>
<dbReference type="STRING" id="1884261.A0A5C3R037"/>
<keyword evidence="10" id="KW-0460">Magnesium</keyword>
<keyword evidence="8 18" id="KW-0812">Transmembrane</keyword>
<protein>
    <recommendedName>
        <fullName evidence="5">CDP-diacylglycerol--inositol 3-phosphatidyltransferase</fullName>
        <ecNumber evidence="5">2.7.8.11</ecNumber>
    </recommendedName>
</protein>
<dbReference type="OrthoDB" id="10251079at2759"/>
<dbReference type="AlphaFoldDB" id="A0A5C3R037"/>